<feature type="binding site" evidence="11">
    <location>
        <position position="181"/>
    </location>
    <ligand>
        <name>Mg(2+)</name>
        <dbReference type="ChEBI" id="CHEBI:18420"/>
    </ligand>
</feature>
<dbReference type="GO" id="GO:0009228">
    <property type="term" value="P:thiamine biosynthetic process"/>
    <property type="evidence" value="ECO:0007669"/>
    <property type="project" value="UniProtKB-UniRule"/>
</dbReference>
<comment type="cofactor">
    <cofactor evidence="11">
        <name>Mg(2+)</name>
        <dbReference type="ChEBI" id="CHEBI:18420"/>
    </cofactor>
    <text evidence="11">Binds 1 Mg(2+) ion per subunit.</text>
</comment>
<dbReference type="SMART" id="SM00861">
    <property type="entry name" value="Transket_pyr"/>
    <property type="match status" value="1"/>
</dbReference>
<name>A0A4R0P9X2_9HYPH</name>
<dbReference type="FunFam" id="3.40.50.920:FF:000002">
    <property type="entry name" value="1-deoxy-D-xylulose-5-phosphate synthase"/>
    <property type="match status" value="1"/>
</dbReference>
<dbReference type="EC" id="2.2.1.7" evidence="11"/>
<evidence type="ECO:0000256" key="6">
    <source>
        <dbReference type="ARBA" id="ARBA00022842"/>
    </source>
</evidence>
<evidence type="ECO:0000313" key="14">
    <source>
        <dbReference type="Proteomes" id="UP000291301"/>
    </source>
</evidence>
<evidence type="ECO:0000256" key="1">
    <source>
        <dbReference type="ARBA" id="ARBA00004980"/>
    </source>
</evidence>
<reference evidence="13 14" key="1">
    <citation type="journal article" date="2015" name="Antonie Van Leeuwenhoek">
        <title>Oricola cellulosilytica gen. nov., sp. nov., a cellulose-degrading bacterium of the family Phyllobacteriaceae isolated from surface seashore water, and emended descriptions of Mesorhizobium loti and Phyllobacterium myrsinacearum.</title>
        <authorList>
            <person name="Hameed A."/>
            <person name="Shahina M."/>
            <person name="Lai W.A."/>
            <person name="Lin S.Y."/>
            <person name="Young L.S."/>
            <person name="Liu Y.C."/>
            <person name="Hsu Y.H."/>
            <person name="Young C.C."/>
        </authorList>
    </citation>
    <scope>NUCLEOTIDE SEQUENCE [LARGE SCALE GENOMIC DNA]</scope>
    <source>
        <strain evidence="13 14">KCTC 52183</strain>
    </source>
</reference>
<dbReference type="InterPro" id="IPR005477">
    <property type="entry name" value="Dxylulose-5-P_synthase"/>
</dbReference>
<keyword evidence="9 11" id="KW-0414">Isoprene biosynthesis</keyword>
<dbReference type="EMBL" id="SJST01000003">
    <property type="protein sequence ID" value="TCD14052.1"/>
    <property type="molecule type" value="Genomic_DNA"/>
</dbReference>
<evidence type="ECO:0000259" key="12">
    <source>
        <dbReference type="SMART" id="SM00861"/>
    </source>
</evidence>
<dbReference type="Gene3D" id="3.40.50.920">
    <property type="match status" value="1"/>
</dbReference>
<dbReference type="InterPro" id="IPR009014">
    <property type="entry name" value="Transketo_C/PFOR_II"/>
</dbReference>
<protein>
    <recommendedName>
        <fullName evidence="11">1-deoxy-D-xylulose-5-phosphate synthase</fullName>
        <ecNumber evidence="11">2.2.1.7</ecNumber>
    </recommendedName>
    <alternativeName>
        <fullName evidence="11">1-deoxyxylulose-5-phosphate synthase</fullName>
        <shortName evidence="11">DXP synthase</shortName>
        <shortName evidence="11">DXPS</shortName>
    </alternativeName>
</protein>
<feature type="domain" description="Transketolase-like pyrimidine-binding" evidence="12">
    <location>
        <begin position="321"/>
        <end position="486"/>
    </location>
</feature>
<feature type="binding site" evidence="11">
    <location>
        <position position="290"/>
    </location>
    <ligand>
        <name>thiamine diphosphate</name>
        <dbReference type="ChEBI" id="CHEBI:58937"/>
    </ligand>
</feature>
<dbReference type="GO" id="GO:0019288">
    <property type="term" value="P:isopentenyl diphosphate biosynthetic process, methylerythritol 4-phosphate pathway"/>
    <property type="evidence" value="ECO:0007669"/>
    <property type="project" value="UniProtKB-ARBA"/>
</dbReference>
<keyword evidence="5 11" id="KW-0479">Metal-binding</keyword>
<dbReference type="NCBIfam" id="TIGR00204">
    <property type="entry name" value="dxs"/>
    <property type="match status" value="1"/>
</dbReference>
<comment type="catalytic activity">
    <reaction evidence="11">
        <text>D-glyceraldehyde 3-phosphate + pyruvate + H(+) = 1-deoxy-D-xylulose 5-phosphate + CO2</text>
        <dbReference type="Rhea" id="RHEA:12605"/>
        <dbReference type="ChEBI" id="CHEBI:15361"/>
        <dbReference type="ChEBI" id="CHEBI:15378"/>
        <dbReference type="ChEBI" id="CHEBI:16526"/>
        <dbReference type="ChEBI" id="CHEBI:57792"/>
        <dbReference type="ChEBI" id="CHEBI:59776"/>
        <dbReference type="EC" id="2.2.1.7"/>
    </reaction>
</comment>
<dbReference type="SUPFAM" id="SSF52518">
    <property type="entry name" value="Thiamin diphosphate-binding fold (THDP-binding)"/>
    <property type="match status" value="2"/>
</dbReference>
<comment type="pathway">
    <text evidence="1 11">Metabolic intermediate biosynthesis; 1-deoxy-D-xylulose 5-phosphate biosynthesis; 1-deoxy-D-xylulose 5-phosphate from D-glyceraldehyde 3-phosphate and pyruvate: step 1/1.</text>
</comment>
<dbReference type="Pfam" id="PF02780">
    <property type="entry name" value="Transketolase_C"/>
    <property type="match status" value="1"/>
</dbReference>
<comment type="subunit">
    <text evidence="3 11">Homodimer.</text>
</comment>
<evidence type="ECO:0000256" key="8">
    <source>
        <dbReference type="ARBA" id="ARBA00023052"/>
    </source>
</evidence>
<dbReference type="GO" id="GO:0000287">
    <property type="term" value="F:magnesium ion binding"/>
    <property type="evidence" value="ECO:0007669"/>
    <property type="project" value="UniProtKB-UniRule"/>
</dbReference>
<evidence type="ECO:0000256" key="4">
    <source>
        <dbReference type="ARBA" id="ARBA00022679"/>
    </source>
</evidence>
<organism evidence="13 14">
    <name type="scientific">Oricola cellulosilytica</name>
    <dbReference type="NCBI Taxonomy" id="1429082"/>
    <lineage>
        <taxon>Bacteria</taxon>
        <taxon>Pseudomonadati</taxon>
        <taxon>Pseudomonadota</taxon>
        <taxon>Alphaproteobacteria</taxon>
        <taxon>Hyphomicrobiales</taxon>
        <taxon>Ahrensiaceae</taxon>
        <taxon>Oricola</taxon>
    </lineage>
</organism>
<dbReference type="Gene3D" id="3.40.50.970">
    <property type="match status" value="2"/>
</dbReference>
<evidence type="ECO:0000256" key="5">
    <source>
        <dbReference type="ARBA" id="ARBA00022723"/>
    </source>
</evidence>
<feature type="binding site" evidence="11">
    <location>
        <position position="181"/>
    </location>
    <ligand>
        <name>thiamine diphosphate</name>
        <dbReference type="ChEBI" id="CHEBI:58937"/>
    </ligand>
</feature>
<evidence type="ECO:0000256" key="3">
    <source>
        <dbReference type="ARBA" id="ARBA00011738"/>
    </source>
</evidence>
<keyword evidence="8 11" id="KW-0786">Thiamine pyrophosphate</keyword>
<dbReference type="GO" id="GO:0008661">
    <property type="term" value="F:1-deoxy-D-xylulose-5-phosphate synthase activity"/>
    <property type="evidence" value="ECO:0007669"/>
    <property type="project" value="UniProtKB-UniRule"/>
</dbReference>
<dbReference type="PANTHER" id="PTHR43322:SF5">
    <property type="entry name" value="1-DEOXY-D-XYLULOSE-5-PHOSPHATE SYNTHASE, CHLOROPLASTIC"/>
    <property type="match status" value="1"/>
</dbReference>
<dbReference type="Pfam" id="PF02779">
    <property type="entry name" value="Transket_pyr"/>
    <property type="match status" value="1"/>
</dbReference>
<dbReference type="CDD" id="cd07033">
    <property type="entry name" value="TPP_PYR_DXS_TK_like"/>
    <property type="match status" value="1"/>
</dbReference>
<dbReference type="AlphaFoldDB" id="A0A4R0P9X2"/>
<evidence type="ECO:0000313" key="13">
    <source>
        <dbReference type="EMBL" id="TCD14052.1"/>
    </source>
</evidence>
<feature type="binding site" evidence="11">
    <location>
        <position position="152"/>
    </location>
    <ligand>
        <name>Mg(2+)</name>
        <dbReference type="ChEBI" id="CHEBI:18420"/>
    </ligand>
</feature>
<dbReference type="CDD" id="cd02007">
    <property type="entry name" value="TPP_DXS"/>
    <property type="match status" value="1"/>
</dbReference>
<dbReference type="Pfam" id="PF13292">
    <property type="entry name" value="DXP_synthase_N"/>
    <property type="match status" value="1"/>
</dbReference>
<feature type="binding site" evidence="11">
    <location>
        <position position="80"/>
    </location>
    <ligand>
        <name>thiamine diphosphate</name>
        <dbReference type="ChEBI" id="CHEBI:58937"/>
    </ligand>
</feature>
<dbReference type="GO" id="GO:0016114">
    <property type="term" value="P:terpenoid biosynthetic process"/>
    <property type="evidence" value="ECO:0007669"/>
    <property type="project" value="UniProtKB-UniRule"/>
</dbReference>
<sequence>MSTYTPNTPLLDTVTDLSKLRAIEDRQLPVLAEELRAEMIDAVSRTGGHLGAGLGVVELTIAIHHVFNTPHDRLIWDVGHQCYPHKILTGRRDRIRTLRQENGLSGFTKRAESEFDPFGAAHSSTSISAGLGMVEAARLQGVERQVISVIGDGSMSAGMAYEALNNAGSREARQIVILNDNDMSIDQPTGAMSAYLARLASGRAYMGFREFGKKLTAYLGKRMDRAITRAVEHARGFVTGGTLFEELGFYHIGPIDGHDLPTLLAVLRNVRDNISGPVLIHCVTQKGKGYAPAEEAADKYHGVAKFDVITGAQAKPKPNAPTYTKVFGQSLVQEARDDDRIVAITAAMPSGTGVDIFQQVFPDRTYDVGIAEQHAVTFAAGLAADGMKPFAAIYSTFLQRGYDQVIHDVAIQKLPVRFPIDRAGFVGADGATHAGSFDIAYLACLPGFVVMAAADEAELRHMVRTAAVYDEGPLAFRYPRGEGVGVDLPERGEILEIGKGRIVREGSKVALLSLGTRLNDAMLAAEELEGYGLSTTVADARFAKPLDGNLIALLAREHEVLITIEEGSVGGFGSHVMQFLATNGLLDGGLRVRPLVMPDAFVDQASPARMYELAGLDKSGIVRTALSALGMDRIKTTTIRA</sequence>
<evidence type="ECO:0000256" key="2">
    <source>
        <dbReference type="ARBA" id="ARBA00011081"/>
    </source>
</evidence>
<dbReference type="NCBIfam" id="NF003933">
    <property type="entry name" value="PRK05444.2-2"/>
    <property type="match status" value="1"/>
</dbReference>
<dbReference type="PANTHER" id="PTHR43322">
    <property type="entry name" value="1-D-DEOXYXYLULOSE 5-PHOSPHATE SYNTHASE-RELATED"/>
    <property type="match status" value="1"/>
</dbReference>
<dbReference type="FunFam" id="3.40.50.970:FF:000005">
    <property type="entry name" value="1-deoxy-D-xylulose-5-phosphate synthase"/>
    <property type="match status" value="1"/>
</dbReference>
<dbReference type="GO" id="GO:0030976">
    <property type="term" value="F:thiamine pyrophosphate binding"/>
    <property type="evidence" value="ECO:0007669"/>
    <property type="project" value="UniProtKB-UniRule"/>
</dbReference>
<dbReference type="PROSITE" id="PS00802">
    <property type="entry name" value="TRANSKETOLASE_2"/>
    <property type="match status" value="1"/>
</dbReference>
<gene>
    <name evidence="11" type="primary">dxs</name>
    <name evidence="13" type="ORF">E0D97_08125</name>
</gene>
<dbReference type="InterPro" id="IPR005475">
    <property type="entry name" value="Transketolase-like_Pyr-bd"/>
</dbReference>
<dbReference type="InterPro" id="IPR029061">
    <property type="entry name" value="THDP-binding"/>
</dbReference>
<comment type="cofactor">
    <cofactor evidence="11">
        <name>thiamine diphosphate</name>
        <dbReference type="ChEBI" id="CHEBI:58937"/>
    </cofactor>
    <text evidence="11">Binds 1 thiamine pyrophosphate per subunit.</text>
</comment>
<dbReference type="InterPro" id="IPR020826">
    <property type="entry name" value="Transketolase_BS"/>
</dbReference>
<evidence type="ECO:0000256" key="9">
    <source>
        <dbReference type="ARBA" id="ARBA00023229"/>
    </source>
</evidence>
<feature type="binding site" evidence="11">
    <location>
        <position position="372"/>
    </location>
    <ligand>
        <name>thiamine diphosphate</name>
        <dbReference type="ChEBI" id="CHEBI:58937"/>
    </ligand>
</feature>
<dbReference type="InterPro" id="IPR033248">
    <property type="entry name" value="Transketolase_C"/>
</dbReference>
<dbReference type="Proteomes" id="UP000291301">
    <property type="component" value="Unassembled WGS sequence"/>
</dbReference>
<comment type="function">
    <text evidence="10 11">Catalyzes the acyloin condensation reaction between C atoms 2 and 3 of pyruvate and glyceraldehyde 3-phosphate to yield 1-deoxy-D-xylulose-5-phosphate (DXP).</text>
</comment>
<comment type="similarity">
    <text evidence="2 11">Belongs to the transketolase family. DXPS subfamily.</text>
</comment>
<accession>A0A4R0P9X2</accession>
<dbReference type="SUPFAM" id="SSF52922">
    <property type="entry name" value="TK C-terminal domain-like"/>
    <property type="match status" value="1"/>
</dbReference>
<comment type="caution">
    <text evidence="13">The sequence shown here is derived from an EMBL/GenBank/DDBJ whole genome shotgun (WGS) entry which is preliminary data.</text>
</comment>
<dbReference type="UniPathway" id="UPA00064">
    <property type="reaction ID" value="UER00091"/>
</dbReference>
<evidence type="ECO:0000256" key="10">
    <source>
        <dbReference type="ARBA" id="ARBA00055605"/>
    </source>
</evidence>
<feature type="binding site" evidence="11">
    <location>
        <begin position="153"/>
        <end position="154"/>
    </location>
    <ligand>
        <name>thiamine diphosphate</name>
        <dbReference type="ChEBI" id="CHEBI:58937"/>
    </ligand>
</feature>
<feature type="binding site" evidence="11">
    <location>
        <begin position="121"/>
        <end position="123"/>
    </location>
    <ligand>
        <name>thiamine diphosphate</name>
        <dbReference type="ChEBI" id="CHEBI:58937"/>
    </ligand>
</feature>
<keyword evidence="7 11" id="KW-0784">Thiamine biosynthesis</keyword>
<dbReference type="PROSITE" id="PS00801">
    <property type="entry name" value="TRANSKETOLASE_1"/>
    <property type="match status" value="1"/>
</dbReference>
<dbReference type="RefSeq" id="WP_131567702.1">
    <property type="nucleotide sequence ID" value="NZ_JAINFK010000002.1"/>
</dbReference>
<evidence type="ECO:0000256" key="11">
    <source>
        <dbReference type="HAMAP-Rule" id="MF_00315"/>
    </source>
</evidence>
<dbReference type="InterPro" id="IPR049557">
    <property type="entry name" value="Transketolase_CS"/>
</dbReference>
<proteinExistence type="inferred from homology"/>
<keyword evidence="6 11" id="KW-0460">Magnesium</keyword>
<keyword evidence="4 11" id="KW-0808">Transferase</keyword>
<dbReference type="HAMAP" id="MF_00315">
    <property type="entry name" value="DXP_synth"/>
    <property type="match status" value="1"/>
</dbReference>
<keyword evidence="14" id="KW-1185">Reference proteome</keyword>
<dbReference type="OrthoDB" id="9803371at2"/>
<evidence type="ECO:0000256" key="7">
    <source>
        <dbReference type="ARBA" id="ARBA00022977"/>
    </source>
</evidence>